<protein>
    <submittedName>
        <fullName evidence="1">DUF4406 domain-containing protein</fullName>
    </submittedName>
</protein>
<gene>
    <name evidence="1" type="ORF">KYD98_02775</name>
</gene>
<dbReference type="SUPFAM" id="SSF52309">
    <property type="entry name" value="N-(deoxy)ribosyltransferase-like"/>
    <property type="match status" value="1"/>
</dbReference>
<sequence>MSKVYIAGKINGLKNYKEIFKEAEEKLKSQGHICMNPAILPEGFPYEAYMPICTSMIDQCDAIYMLSNWEDSRGARVEHEYALVTNKPVHYEYVKSEVESNE</sequence>
<dbReference type="Proteomes" id="UP001519921">
    <property type="component" value="Unassembled WGS sequence"/>
</dbReference>
<accession>A0ABS7ANF8</accession>
<name>A0ABS7ANF8_9CLOT</name>
<dbReference type="EMBL" id="JAHXPT010000002">
    <property type="protein sequence ID" value="MBW6409005.1"/>
    <property type="molecule type" value="Genomic_DNA"/>
</dbReference>
<comment type="caution">
    <text evidence="1">The sequence shown here is derived from an EMBL/GenBank/DDBJ whole genome shotgun (WGS) entry which is preliminary data.</text>
</comment>
<dbReference type="Gene3D" id="3.40.50.10400">
    <property type="entry name" value="Hypothetical protein PA1492"/>
    <property type="match status" value="1"/>
</dbReference>
<proteinExistence type="predicted"/>
<organism evidence="1 2">
    <name type="scientific">Clostridium weizhouense</name>
    <dbReference type="NCBI Taxonomy" id="2859781"/>
    <lineage>
        <taxon>Bacteria</taxon>
        <taxon>Bacillati</taxon>
        <taxon>Bacillota</taxon>
        <taxon>Clostridia</taxon>
        <taxon>Eubacteriales</taxon>
        <taxon>Clostridiaceae</taxon>
        <taxon>Clostridium</taxon>
    </lineage>
</organism>
<dbReference type="RefSeq" id="WP_219778066.1">
    <property type="nucleotide sequence ID" value="NZ_JAHXPT010000002.1"/>
</dbReference>
<evidence type="ECO:0000313" key="2">
    <source>
        <dbReference type="Proteomes" id="UP001519921"/>
    </source>
</evidence>
<evidence type="ECO:0000313" key="1">
    <source>
        <dbReference type="EMBL" id="MBW6409005.1"/>
    </source>
</evidence>
<reference evidence="1 2" key="1">
    <citation type="submission" date="2021-07" db="EMBL/GenBank/DDBJ databases">
        <title>Clostridium weizhouense sp. nov., an anaerobic bacterium isolated from activated sludge of Petroleum wastewater.</title>
        <authorList>
            <person name="Li Q."/>
        </authorList>
    </citation>
    <scope>NUCLEOTIDE SEQUENCE [LARGE SCALE GENOMIC DNA]</scope>
    <source>
        <strain evidence="1 2">YB-6</strain>
    </source>
</reference>
<dbReference type="Pfam" id="PF14359">
    <property type="entry name" value="DUF4406"/>
    <property type="match status" value="1"/>
</dbReference>
<keyword evidence="2" id="KW-1185">Reference proteome</keyword>
<dbReference type="InterPro" id="IPR025518">
    <property type="entry name" value="DUF4406"/>
</dbReference>